<feature type="compositionally biased region" description="Basic and acidic residues" evidence="1">
    <location>
        <begin position="475"/>
        <end position="487"/>
    </location>
</feature>
<protein>
    <recommendedName>
        <fullName evidence="4">Dot/Icm secretion system substrate</fullName>
    </recommendedName>
</protein>
<dbReference type="AlphaFoldDB" id="A0AAX1EH78"/>
<feature type="compositionally biased region" description="Basic and acidic residues" evidence="1">
    <location>
        <begin position="314"/>
        <end position="329"/>
    </location>
</feature>
<sequence>METPEHKNAGDLIRIETFDNPYLEGSKSLSEDEENVLKVTMMRKVDGVPVPLPTKLTAGDIVALAGDYYTEAGWGFDLEIPEENYPDEQTRKIFHQKIENHEYRAFRKAYENLASPDVTAKAVERIYSIEKNKYIPSLLKQLIYAFTVKGYGNKLTNNEAHFSPWSVRAYIVGHTSALRMAKFAHVCKQMMFEEPSISSEDQHIKDKIEQIIRKINKDPAKYQFSNEEKYGQPPNLNQEAVLKELSARYHAMAVARDLFAMHFYSDHFAGGHLDRIGTLRQTMPKKFGTWGSVLINNMHNEDNTDSVSVTDPYQPEKKGTGKKEGDAFSMIREDSQAYGDGTYFKRENNQNADMLVNGMDNSLGDIARLMNTGKRPGPTNYGGLAFLPAIDLNKPQNQPLLIQGKDGQVYFRSDISRIKVLSPDEYKQLLEKPEENGYEKLTKFKAFALVFKLRVISFLTGGRFYSPKVDKRNAEQEKIAEKDKLEQSPHALDSGKKKTTRTIPIPTHPKSEAPKIGGNHFSFHTPSPLSRGKEFDKNVTLSKSYSG</sequence>
<evidence type="ECO:0000313" key="2">
    <source>
        <dbReference type="EMBL" id="QBR84456.1"/>
    </source>
</evidence>
<proteinExistence type="predicted"/>
<organism evidence="2 3">
    <name type="scientific">Legionella israelensis</name>
    <dbReference type="NCBI Taxonomy" id="454"/>
    <lineage>
        <taxon>Bacteria</taxon>
        <taxon>Pseudomonadati</taxon>
        <taxon>Pseudomonadota</taxon>
        <taxon>Gammaproteobacteria</taxon>
        <taxon>Legionellales</taxon>
        <taxon>Legionellaceae</taxon>
        <taxon>Legionella</taxon>
    </lineage>
</organism>
<dbReference type="EMBL" id="CP038254">
    <property type="protein sequence ID" value="QBR84456.1"/>
    <property type="molecule type" value="Genomic_DNA"/>
</dbReference>
<feature type="region of interest" description="Disordered" evidence="1">
    <location>
        <begin position="301"/>
        <end position="329"/>
    </location>
</feature>
<evidence type="ECO:0000313" key="3">
    <source>
        <dbReference type="Proteomes" id="UP000295517"/>
    </source>
</evidence>
<feature type="region of interest" description="Disordered" evidence="1">
    <location>
        <begin position="475"/>
        <end position="547"/>
    </location>
</feature>
<evidence type="ECO:0000256" key="1">
    <source>
        <dbReference type="SAM" id="MobiDB-lite"/>
    </source>
</evidence>
<dbReference type="Proteomes" id="UP000295517">
    <property type="component" value="Chromosome"/>
</dbReference>
<evidence type="ECO:0008006" key="4">
    <source>
        <dbReference type="Google" id="ProtNLM"/>
    </source>
</evidence>
<accession>A0AAX1EH78</accession>
<dbReference type="RefSeq" id="WP_135060683.1">
    <property type="nucleotide sequence ID" value="NZ_CP038254.1"/>
</dbReference>
<name>A0AAX1EH78_9GAMM</name>
<reference evidence="2 3" key="1">
    <citation type="submission" date="2019-03" db="EMBL/GenBank/DDBJ databases">
        <title>Diverse conjugative elements silence natural transformation in Legionella species.</title>
        <authorList>
            <person name="Durieux I."/>
            <person name="Ginevra C."/>
            <person name="Attaiech L."/>
            <person name="Picq K."/>
            <person name="Juan P.A."/>
            <person name="Jarraud S."/>
            <person name="Charpentier X."/>
        </authorList>
    </citation>
    <scope>NUCLEOTIDE SEQUENCE [LARGE SCALE GENOMIC DNA]</scope>
    <source>
        <strain evidence="2 3">HL-0427-4011</strain>
    </source>
</reference>
<gene>
    <name evidence="2" type="ORF">E3983_08845</name>
</gene>